<feature type="compositionally biased region" description="Basic and acidic residues" evidence="3">
    <location>
        <begin position="1"/>
        <end position="13"/>
    </location>
</feature>
<dbReference type="RefSeq" id="WP_256399794.1">
    <property type="nucleotide sequence ID" value="NZ_JANHJR010000002.1"/>
</dbReference>
<dbReference type="Pfam" id="PF15915">
    <property type="entry name" value="BAT"/>
    <property type="match status" value="1"/>
</dbReference>
<dbReference type="Proteomes" id="UP001597034">
    <property type="component" value="Unassembled WGS sequence"/>
</dbReference>
<dbReference type="InterPro" id="IPR007050">
    <property type="entry name" value="HTH_bacterioopsin"/>
</dbReference>
<dbReference type="Pfam" id="PF04967">
    <property type="entry name" value="HTH_10"/>
    <property type="match status" value="1"/>
</dbReference>
<dbReference type="EMBL" id="JBHUDO010000001">
    <property type="protein sequence ID" value="MFD1644528.1"/>
    <property type="molecule type" value="Genomic_DNA"/>
</dbReference>
<dbReference type="AlphaFoldDB" id="A0ABD6DHB9"/>
<organism evidence="6 7">
    <name type="scientific">Haloarchaeobius litoreus</name>
    <dbReference type="NCBI Taxonomy" id="755306"/>
    <lineage>
        <taxon>Archaea</taxon>
        <taxon>Methanobacteriati</taxon>
        <taxon>Methanobacteriota</taxon>
        <taxon>Stenosarchaea group</taxon>
        <taxon>Halobacteria</taxon>
        <taxon>Halobacteriales</taxon>
        <taxon>Halorubellaceae</taxon>
        <taxon>Haloarchaeobius</taxon>
    </lineage>
</organism>
<dbReference type="PANTHER" id="PTHR34236">
    <property type="entry name" value="DIMETHYL SULFOXIDE REDUCTASE TRANSCRIPTIONAL ACTIVATOR"/>
    <property type="match status" value="1"/>
</dbReference>
<feature type="region of interest" description="Disordered" evidence="3">
    <location>
        <begin position="1"/>
        <end position="21"/>
    </location>
</feature>
<keyword evidence="1" id="KW-0805">Transcription regulation</keyword>
<keyword evidence="7" id="KW-1185">Reference proteome</keyword>
<protein>
    <submittedName>
        <fullName evidence="6">Helix-turn-helix domain-containing protein</fullName>
    </submittedName>
</protein>
<accession>A0ABD6DHB9</accession>
<comment type="caution">
    <text evidence="6">The sequence shown here is derived from an EMBL/GenBank/DDBJ whole genome shotgun (WGS) entry which is preliminary data.</text>
</comment>
<keyword evidence="2" id="KW-0804">Transcription</keyword>
<name>A0ABD6DHB9_9EURY</name>
<sequence>MGIPGSRDDRGLDPEQVSTSEPRARLEFHSRSFAEPFRAELASEVTVDIGPIVTLPTGNHLQFWTVSGGTARGVVEAASMFPTILDARLLATNDDHHRVEVLGAEESLFSAIHTFGGVPQELVFDGESVRFVADFPLPLDTDAVESRVQEVYSGLELVSTTEVQPIGVVQTTLGEAFTDRQLTALQLAYHGGYFEQPRQSTGAELADRMGISKQAFHEHLRKAYRVVFEQFFEADGGWRVDS</sequence>
<dbReference type="PANTHER" id="PTHR34236:SF1">
    <property type="entry name" value="DIMETHYL SULFOXIDE REDUCTASE TRANSCRIPTIONAL ACTIVATOR"/>
    <property type="match status" value="1"/>
</dbReference>
<evidence type="ECO:0000313" key="6">
    <source>
        <dbReference type="EMBL" id="MFD1644528.1"/>
    </source>
</evidence>
<feature type="domain" description="Bacterioopsin transcriptional activator GAF and HTH associated" evidence="5">
    <location>
        <begin position="25"/>
        <end position="164"/>
    </location>
</feature>
<evidence type="ECO:0000256" key="1">
    <source>
        <dbReference type="ARBA" id="ARBA00023015"/>
    </source>
</evidence>
<evidence type="ECO:0000259" key="5">
    <source>
        <dbReference type="Pfam" id="PF15915"/>
    </source>
</evidence>
<dbReference type="InterPro" id="IPR031803">
    <property type="entry name" value="BAT_GAF/HTH-assoc"/>
</dbReference>
<evidence type="ECO:0000256" key="2">
    <source>
        <dbReference type="ARBA" id="ARBA00023163"/>
    </source>
</evidence>
<evidence type="ECO:0000313" key="7">
    <source>
        <dbReference type="Proteomes" id="UP001597034"/>
    </source>
</evidence>
<evidence type="ECO:0000256" key="3">
    <source>
        <dbReference type="SAM" id="MobiDB-lite"/>
    </source>
</evidence>
<gene>
    <name evidence="6" type="ORF">ACFSBL_02430</name>
</gene>
<reference evidence="6 7" key="1">
    <citation type="journal article" date="2019" name="Int. J. Syst. Evol. Microbiol.">
        <title>The Global Catalogue of Microorganisms (GCM) 10K type strain sequencing project: providing services to taxonomists for standard genome sequencing and annotation.</title>
        <authorList>
            <consortium name="The Broad Institute Genomics Platform"/>
            <consortium name="The Broad Institute Genome Sequencing Center for Infectious Disease"/>
            <person name="Wu L."/>
            <person name="Ma J."/>
        </authorList>
    </citation>
    <scope>NUCLEOTIDE SEQUENCE [LARGE SCALE GENOMIC DNA]</scope>
    <source>
        <strain evidence="6 7">CGMCC 1.10390</strain>
    </source>
</reference>
<proteinExistence type="predicted"/>
<evidence type="ECO:0000259" key="4">
    <source>
        <dbReference type="Pfam" id="PF04967"/>
    </source>
</evidence>
<feature type="domain" description="HTH bat-type" evidence="4">
    <location>
        <begin position="177"/>
        <end position="228"/>
    </location>
</feature>